<dbReference type="AlphaFoldDB" id="A0AAU7DCF1"/>
<protein>
    <submittedName>
        <fullName evidence="1">DUF6521 family protein</fullName>
    </submittedName>
</protein>
<dbReference type="Pfam" id="PF20131">
    <property type="entry name" value="MC3"/>
    <property type="match status" value="1"/>
</dbReference>
<evidence type="ECO:0000313" key="1">
    <source>
        <dbReference type="EMBL" id="XBH14765.1"/>
    </source>
</evidence>
<reference evidence="1" key="1">
    <citation type="submission" date="2023-03" db="EMBL/GenBank/DDBJ databases">
        <title>Edaphobacter sp.</title>
        <authorList>
            <person name="Huber K.J."/>
            <person name="Papendorf J."/>
            <person name="Pilke C."/>
            <person name="Bunk B."/>
            <person name="Sproeer C."/>
            <person name="Pester M."/>
        </authorList>
    </citation>
    <scope>NUCLEOTIDE SEQUENCE</scope>
    <source>
        <strain evidence="1">DSM 109920</strain>
    </source>
</reference>
<gene>
    <name evidence="1" type="ORF">P8936_06305</name>
</gene>
<accession>A0AAU7DCF1</accession>
<dbReference type="EMBL" id="CP121195">
    <property type="protein sequence ID" value="XBH14765.1"/>
    <property type="molecule type" value="Genomic_DNA"/>
</dbReference>
<organism evidence="1">
    <name type="scientific">Edaphobacter paludis</name>
    <dbReference type="NCBI Taxonomy" id="3035702"/>
    <lineage>
        <taxon>Bacteria</taxon>
        <taxon>Pseudomonadati</taxon>
        <taxon>Acidobacteriota</taxon>
        <taxon>Terriglobia</taxon>
        <taxon>Terriglobales</taxon>
        <taxon>Acidobacteriaceae</taxon>
        <taxon>Edaphobacter</taxon>
    </lineage>
</organism>
<dbReference type="InterPro" id="IPR045390">
    <property type="entry name" value="ABC-3C_MC3"/>
</dbReference>
<name>A0AAU7DCF1_9BACT</name>
<sequence length="161" mass="17469">MILAHDVYSETNPAYCTYVLGTFISSFISVKPEGPEVVAAYLAIPLALSGELEPSFLGTNKNTGLIEWLERSPIVQIGLTARLNGSFDIVTEAVRLACFSDTVVLNSQARLQLGSRKLKQSARQGLSEPSRNALKRAERLGYWFGAAGSSRVIFEAMGLTV</sequence>
<proteinExistence type="predicted"/>
<dbReference type="RefSeq" id="WP_348270037.1">
    <property type="nucleotide sequence ID" value="NZ_CP121195.1"/>
</dbReference>